<dbReference type="SUPFAM" id="SSF53098">
    <property type="entry name" value="Ribonuclease H-like"/>
    <property type="match status" value="1"/>
</dbReference>
<dbReference type="InterPro" id="IPR012337">
    <property type="entry name" value="RNaseH-like_sf"/>
</dbReference>
<dbReference type="GO" id="GO:0046983">
    <property type="term" value="F:protein dimerization activity"/>
    <property type="evidence" value="ECO:0007669"/>
    <property type="project" value="InterPro"/>
</dbReference>
<evidence type="ECO:0000313" key="3">
    <source>
        <dbReference type="Proteomes" id="UP000478052"/>
    </source>
</evidence>
<dbReference type="OrthoDB" id="6614843at2759"/>
<dbReference type="AlphaFoldDB" id="A0A6G0VHS3"/>
<dbReference type="PANTHER" id="PTHR46289">
    <property type="entry name" value="52 KDA REPRESSOR OF THE INHIBITOR OF THE PROTEIN KINASE-LIKE PROTEIN-RELATED"/>
    <property type="match status" value="1"/>
</dbReference>
<feature type="domain" description="HAT C-terminal dimerisation" evidence="1">
    <location>
        <begin position="306"/>
        <end position="373"/>
    </location>
</feature>
<dbReference type="Pfam" id="PF05699">
    <property type="entry name" value="Dimer_Tnp_hAT"/>
    <property type="match status" value="1"/>
</dbReference>
<feature type="non-terminal residue" evidence="2">
    <location>
        <position position="384"/>
    </location>
</feature>
<evidence type="ECO:0000313" key="2">
    <source>
        <dbReference type="EMBL" id="KAF0684700.1"/>
    </source>
</evidence>
<dbReference type="InterPro" id="IPR052958">
    <property type="entry name" value="IFN-induced_PKR_regulator"/>
</dbReference>
<dbReference type="InterPro" id="IPR008906">
    <property type="entry name" value="HATC_C_dom"/>
</dbReference>
<dbReference type="EMBL" id="VUJU01017207">
    <property type="protein sequence ID" value="KAF0684700.1"/>
    <property type="molecule type" value="Genomic_DNA"/>
</dbReference>
<keyword evidence="3" id="KW-1185">Reference proteome</keyword>
<gene>
    <name evidence="2" type="ORF">FWK35_00039060</name>
</gene>
<feature type="non-terminal residue" evidence="2">
    <location>
        <position position="1"/>
    </location>
</feature>
<accession>A0A6G0VHS3</accession>
<organism evidence="2 3">
    <name type="scientific">Aphis craccivora</name>
    <name type="common">Cowpea aphid</name>
    <dbReference type="NCBI Taxonomy" id="307492"/>
    <lineage>
        <taxon>Eukaryota</taxon>
        <taxon>Metazoa</taxon>
        <taxon>Ecdysozoa</taxon>
        <taxon>Arthropoda</taxon>
        <taxon>Hexapoda</taxon>
        <taxon>Insecta</taxon>
        <taxon>Pterygota</taxon>
        <taxon>Neoptera</taxon>
        <taxon>Paraneoptera</taxon>
        <taxon>Hemiptera</taxon>
        <taxon>Sternorrhyncha</taxon>
        <taxon>Aphidomorpha</taxon>
        <taxon>Aphidoidea</taxon>
        <taxon>Aphididae</taxon>
        <taxon>Aphidini</taxon>
        <taxon>Aphis</taxon>
        <taxon>Aphis</taxon>
    </lineage>
</organism>
<reference evidence="2 3" key="1">
    <citation type="submission" date="2019-08" db="EMBL/GenBank/DDBJ databases">
        <title>Whole genome of Aphis craccivora.</title>
        <authorList>
            <person name="Voronova N.V."/>
            <person name="Shulinski R.S."/>
            <person name="Bandarenka Y.V."/>
            <person name="Zhorov D.G."/>
            <person name="Warner D."/>
        </authorList>
    </citation>
    <scope>NUCLEOTIDE SEQUENCE [LARGE SCALE GENOMIC DNA]</scope>
    <source>
        <strain evidence="2">180601</strain>
        <tissue evidence="2">Whole Body</tissue>
    </source>
</reference>
<evidence type="ECO:0000259" key="1">
    <source>
        <dbReference type="Pfam" id="PF05699"/>
    </source>
</evidence>
<name>A0A6G0VHS3_APHCR</name>
<protein>
    <submittedName>
        <fullName evidence="2">52 kDa repressor of the inhibitor of the protein kinase-like</fullName>
    </submittedName>
</protein>
<sequence length="384" mass="43970">HVTKNYPLAHYIHCSSHSLNLAISDACNIQSIRNCTGTIQKVCVFFKYPKRNNVLTESISSICPSSNVKRLKLLCPTRWVDRHDSILVFIDLFDAIIDSLTKVCSWFDKDSSSGAYQLLCSIKQPEFILATFVLAKVFGISLPLSKHLQTKNIDLIDAIENADSVRCIIESIRKNAESEFKSIFDEVKTKCDALNIEISLPRRTNVQKNRCNVQETSPEDYYRISLFIPFVYSFINELNERFLSHKTMLKNFTCLLPSSNGKFEEDNIKQLIEMYQDDLDCGKLAAIGEIKTWQQKIVQSQVFPKNALEALKKCNEMIFPSTFKLLQILATLPVTIANSERSFSTLKRLKTYLRNTTCENRLNGLALLNIYREIILKPEDVLNK</sequence>
<proteinExistence type="predicted"/>
<dbReference type="PANTHER" id="PTHR46289:SF14">
    <property type="entry name" value="DUF4371 DOMAIN-CONTAINING PROTEIN"/>
    <property type="match status" value="1"/>
</dbReference>
<dbReference type="Proteomes" id="UP000478052">
    <property type="component" value="Unassembled WGS sequence"/>
</dbReference>
<comment type="caution">
    <text evidence="2">The sequence shown here is derived from an EMBL/GenBank/DDBJ whole genome shotgun (WGS) entry which is preliminary data.</text>
</comment>